<sequence>MSSAARSLSEPQVLAHAKRRLFPTNEKRRSYAVADTQFARDEWLPGRPIRPDVRDRLAPFNHVQIGGGYPDLVGVGRLESDLLAVDRLGEEPPLIAIEAKGETSNGVDTHLGIAQAHDRLHEANVAYVAAPAAAISATDRTLARELNVGVLGVDSTGDVAVLERPRVVGNRTSTEATALRFQASAQGVADASFGLNHPKNYLGYPLAHYADGDTASLLSEYDVVGAVRDAKRGARFLGLIDDGPNGPELTSLGQEVVRFALARNGTVEAALAEFQDWYRSRKRFVDLAPAWGRLARRVVFDYEATELLVTELQCMHDDGITDPSLVDLVEYLHELHPSFTIELFVRGDEAVRSRVLTDDGALRSAPLEDGTVYHSPTVFQLKAMLYHTGILAERGAEPHRLEPIEDRWALREAV</sequence>
<proteinExistence type="predicted"/>
<accession>A0ABD5PQ78</accession>
<evidence type="ECO:0000313" key="1">
    <source>
        <dbReference type="EMBL" id="MFC4542704.1"/>
    </source>
</evidence>
<comment type="caution">
    <text evidence="1">The sequence shown here is derived from an EMBL/GenBank/DDBJ whole genome shotgun (WGS) entry which is preliminary data.</text>
</comment>
<dbReference type="Proteomes" id="UP001595898">
    <property type="component" value="Unassembled WGS sequence"/>
</dbReference>
<dbReference type="AlphaFoldDB" id="A0ABD5PQ78"/>
<reference evidence="1 2" key="1">
    <citation type="journal article" date="2019" name="Int. J. Syst. Evol. Microbiol.">
        <title>The Global Catalogue of Microorganisms (GCM) 10K type strain sequencing project: providing services to taxonomists for standard genome sequencing and annotation.</title>
        <authorList>
            <consortium name="The Broad Institute Genomics Platform"/>
            <consortium name="The Broad Institute Genome Sequencing Center for Infectious Disease"/>
            <person name="Wu L."/>
            <person name="Ma J."/>
        </authorList>
    </citation>
    <scope>NUCLEOTIDE SEQUENCE [LARGE SCALE GENOMIC DNA]</scope>
    <source>
        <strain evidence="1 2">WLHS5</strain>
    </source>
</reference>
<dbReference type="RefSeq" id="WP_250140604.1">
    <property type="nucleotide sequence ID" value="NZ_JALIQP010000002.1"/>
</dbReference>
<evidence type="ECO:0000313" key="2">
    <source>
        <dbReference type="Proteomes" id="UP001595898"/>
    </source>
</evidence>
<gene>
    <name evidence="1" type="ORF">ACFO5R_12310</name>
</gene>
<protein>
    <submittedName>
        <fullName evidence="1">Uncharacterized protein</fullName>
    </submittedName>
</protein>
<dbReference type="EMBL" id="JBHSFA010000007">
    <property type="protein sequence ID" value="MFC4542704.1"/>
    <property type="molecule type" value="Genomic_DNA"/>
</dbReference>
<organism evidence="1 2">
    <name type="scientific">Halosolutus amylolyticus</name>
    <dbReference type="NCBI Taxonomy" id="2932267"/>
    <lineage>
        <taxon>Archaea</taxon>
        <taxon>Methanobacteriati</taxon>
        <taxon>Methanobacteriota</taxon>
        <taxon>Stenosarchaea group</taxon>
        <taxon>Halobacteria</taxon>
        <taxon>Halobacteriales</taxon>
        <taxon>Natrialbaceae</taxon>
        <taxon>Halosolutus</taxon>
    </lineage>
</organism>
<keyword evidence="2" id="KW-1185">Reference proteome</keyword>
<name>A0ABD5PQ78_9EURY</name>